<evidence type="ECO:0000313" key="2">
    <source>
        <dbReference type="EMBL" id="MBW0500394.1"/>
    </source>
</evidence>
<evidence type="ECO:0000256" key="1">
    <source>
        <dbReference type="SAM" id="MobiDB-lite"/>
    </source>
</evidence>
<dbReference type="Proteomes" id="UP000765509">
    <property type="component" value="Unassembled WGS sequence"/>
</dbReference>
<keyword evidence="3" id="KW-1185">Reference proteome</keyword>
<organism evidence="2 3">
    <name type="scientific">Austropuccinia psidii MF-1</name>
    <dbReference type="NCBI Taxonomy" id="1389203"/>
    <lineage>
        <taxon>Eukaryota</taxon>
        <taxon>Fungi</taxon>
        <taxon>Dikarya</taxon>
        <taxon>Basidiomycota</taxon>
        <taxon>Pucciniomycotina</taxon>
        <taxon>Pucciniomycetes</taxon>
        <taxon>Pucciniales</taxon>
        <taxon>Sphaerophragmiaceae</taxon>
        <taxon>Austropuccinia</taxon>
    </lineage>
</organism>
<accession>A0A9Q3HF69</accession>
<feature type="region of interest" description="Disordered" evidence="1">
    <location>
        <begin position="49"/>
        <end position="98"/>
    </location>
</feature>
<feature type="compositionally biased region" description="Polar residues" evidence="1">
    <location>
        <begin position="66"/>
        <end position="76"/>
    </location>
</feature>
<feature type="compositionally biased region" description="Basic and acidic residues" evidence="1">
    <location>
        <begin position="49"/>
        <end position="61"/>
    </location>
</feature>
<gene>
    <name evidence="2" type="ORF">O181_040109</name>
</gene>
<name>A0A9Q3HF69_9BASI</name>
<proteinExistence type="predicted"/>
<reference evidence="2" key="1">
    <citation type="submission" date="2021-03" db="EMBL/GenBank/DDBJ databases">
        <title>Draft genome sequence of rust myrtle Austropuccinia psidii MF-1, a brazilian biotype.</title>
        <authorList>
            <person name="Quecine M.C."/>
            <person name="Pachon D.M.R."/>
            <person name="Bonatelli M.L."/>
            <person name="Correr F.H."/>
            <person name="Franceschini L.M."/>
            <person name="Leite T.F."/>
            <person name="Margarido G.R.A."/>
            <person name="Almeida C.A."/>
            <person name="Ferrarezi J.A."/>
            <person name="Labate C.A."/>
        </authorList>
    </citation>
    <scope>NUCLEOTIDE SEQUENCE</scope>
    <source>
        <strain evidence="2">MF-1</strain>
    </source>
</reference>
<comment type="caution">
    <text evidence="2">The sequence shown here is derived from an EMBL/GenBank/DDBJ whole genome shotgun (WGS) entry which is preliminary data.</text>
</comment>
<protein>
    <submittedName>
        <fullName evidence="2">Uncharacterized protein</fullName>
    </submittedName>
</protein>
<sequence>MNFYIEVRKFMGPEKTKDLLNGWTPMSCKRQVQKIKDWLRNQSILSEDRKKELAQKKEKSPVDYPQASTRNNTPQQVPEKGNKALKSNQKGKQALKSK</sequence>
<dbReference type="AlphaFoldDB" id="A0A9Q3HF69"/>
<dbReference type="EMBL" id="AVOT02015793">
    <property type="protein sequence ID" value="MBW0500394.1"/>
    <property type="molecule type" value="Genomic_DNA"/>
</dbReference>
<evidence type="ECO:0000313" key="3">
    <source>
        <dbReference type="Proteomes" id="UP000765509"/>
    </source>
</evidence>